<reference evidence="1 2" key="1">
    <citation type="submission" date="2022-04" db="EMBL/GenBank/DDBJ databases">
        <title>Positive selection, recombination, and allopatry shape intraspecific diversity of widespread and dominant cyanobacteria.</title>
        <authorList>
            <person name="Wei J."/>
            <person name="Shu W."/>
            <person name="Hu C."/>
        </authorList>
    </citation>
    <scope>NUCLEOTIDE SEQUENCE [LARGE SCALE GENOMIC DNA]</scope>
    <source>
        <strain evidence="1 2">DQ-A4</strain>
    </source>
</reference>
<gene>
    <name evidence="1" type="ORF">NC992_13260</name>
</gene>
<dbReference type="InterPro" id="IPR054651">
    <property type="entry name" value="Npun_F0494-like"/>
</dbReference>
<organism evidence="1 2">
    <name type="scientific">Leptolyngbya subtilissima DQ-A4</name>
    <dbReference type="NCBI Taxonomy" id="2933933"/>
    <lineage>
        <taxon>Bacteria</taxon>
        <taxon>Bacillati</taxon>
        <taxon>Cyanobacteriota</taxon>
        <taxon>Cyanophyceae</taxon>
        <taxon>Leptolyngbyales</taxon>
        <taxon>Leptolyngbyaceae</taxon>
        <taxon>Leptolyngbya group</taxon>
        <taxon>Leptolyngbya</taxon>
    </lineage>
</organism>
<dbReference type="EMBL" id="JAMPKX010000005">
    <property type="protein sequence ID" value="MEP0947846.1"/>
    <property type="molecule type" value="Genomic_DNA"/>
</dbReference>
<comment type="caution">
    <text evidence="1">The sequence shown here is derived from an EMBL/GenBank/DDBJ whole genome shotgun (WGS) entry which is preliminary data.</text>
</comment>
<name>A0ABV0K4Y6_9CYAN</name>
<proteinExistence type="predicted"/>
<protein>
    <recommendedName>
        <fullName evidence="3">Transcriptional regulator</fullName>
    </recommendedName>
</protein>
<dbReference type="RefSeq" id="WP_190700389.1">
    <property type="nucleotide sequence ID" value="NZ_JAMPKX010000005.1"/>
</dbReference>
<evidence type="ECO:0000313" key="1">
    <source>
        <dbReference type="EMBL" id="MEP0947846.1"/>
    </source>
</evidence>
<sequence>MAPVESDYAIALCYPRRSLKRAERAFRCSSFRLDLLADMRSQSISIRQVSGPAGVKSRYSRRNLAELQAENEMMWLIAVGILRREVDGQGLTDSFRLTPMGRQVFEHLSPLSPAQYRPTLGDHLYNAWCRWVRWPF</sequence>
<keyword evidence="2" id="KW-1185">Reference proteome</keyword>
<accession>A0ABV0K4Y6</accession>
<evidence type="ECO:0000313" key="2">
    <source>
        <dbReference type="Proteomes" id="UP001482513"/>
    </source>
</evidence>
<dbReference type="Proteomes" id="UP001482513">
    <property type="component" value="Unassembled WGS sequence"/>
</dbReference>
<dbReference type="NCBIfam" id="NF045586">
    <property type="entry name" value="Npun_F0494_fam"/>
    <property type="match status" value="1"/>
</dbReference>
<evidence type="ECO:0008006" key="3">
    <source>
        <dbReference type="Google" id="ProtNLM"/>
    </source>
</evidence>